<dbReference type="RefSeq" id="XP_016761820.1">
    <property type="nucleotide sequence ID" value="XM_016908856.1"/>
</dbReference>
<accession>M3D743</accession>
<dbReference type="Gene3D" id="1.20.1280.50">
    <property type="match status" value="1"/>
</dbReference>
<sequence>MRGIFVLPNEILLSILSSFPTRELVQFSTTNRHFHSLVVRLLQHRLQLAAALDGYTMYLECGPPAAKWTLQKVLCTGLGTGGMQELSTDIERGDKCVGIIKQMGQLRTRFRPVTKEPDWLSLPRPHPAGDIPGSRTYVPAEAAAAKLADAGNAVMRVVSIDADCLFSQLETVAFLGRRQGTAGILCGFVDVCRGTIRVWRNWLSKQCESKRWTDGEQIAIIHEDGDGNRTARSDSITGVTDPHKDPSILWLNTGREDYGIKFRVKEQKWRRDQPILASEYESPVSYNVELEEILVSTARLLLNLEDAQRRDVEDSGRALIFGSYSDYAA</sequence>
<dbReference type="OMA" id="LECFHPS"/>
<proteinExistence type="predicted"/>
<dbReference type="HOGENOM" id="CLU_044875_0_0_1"/>
<dbReference type="GeneID" id="27905993"/>
<gene>
    <name evidence="2" type="ORF">SEPMUDRAFT_42078</name>
</gene>
<feature type="domain" description="F-box" evidence="1">
    <location>
        <begin position="1"/>
        <end position="38"/>
    </location>
</feature>
<dbReference type="eggNOG" id="ENOG502SGAZ">
    <property type="taxonomic scope" value="Eukaryota"/>
</dbReference>
<dbReference type="EMBL" id="KB456263">
    <property type="protein sequence ID" value="EMF13699.1"/>
    <property type="molecule type" value="Genomic_DNA"/>
</dbReference>
<evidence type="ECO:0000313" key="3">
    <source>
        <dbReference type="Proteomes" id="UP000016931"/>
    </source>
</evidence>
<organism evidence="2 3">
    <name type="scientific">Sphaerulina musiva (strain SO2202)</name>
    <name type="common">Poplar stem canker fungus</name>
    <name type="synonym">Septoria musiva</name>
    <dbReference type="NCBI Taxonomy" id="692275"/>
    <lineage>
        <taxon>Eukaryota</taxon>
        <taxon>Fungi</taxon>
        <taxon>Dikarya</taxon>
        <taxon>Ascomycota</taxon>
        <taxon>Pezizomycotina</taxon>
        <taxon>Dothideomycetes</taxon>
        <taxon>Dothideomycetidae</taxon>
        <taxon>Mycosphaerellales</taxon>
        <taxon>Mycosphaerellaceae</taxon>
        <taxon>Sphaerulina</taxon>
    </lineage>
</organism>
<dbReference type="SUPFAM" id="SSF81383">
    <property type="entry name" value="F-box domain"/>
    <property type="match status" value="1"/>
</dbReference>
<dbReference type="Proteomes" id="UP000016931">
    <property type="component" value="Unassembled WGS sequence"/>
</dbReference>
<dbReference type="PROSITE" id="PS50181">
    <property type="entry name" value="FBOX"/>
    <property type="match status" value="1"/>
</dbReference>
<protein>
    <recommendedName>
        <fullName evidence="1">F-box domain-containing protein</fullName>
    </recommendedName>
</protein>
<dbReference type="Pfam" id="PF12937">
    <property type="entry name" value="F-box-like"/>
    <property type="match status" value="1"/>
</dbReference>
<evidence type="ECO:0000313" key="2">
    <source>
        <dbReference type="EMBL" id="EMF13699.1"/>
    </source>
</evidence>
<keyword evidence="3" id="KW-1185">Reference proteome</keyword>
<reference evidence="2 3" key="1">
    <citation type="journal article" date="2012" name="PLoS Pathog.">
        <title>Diverse lifestyles and strategies of plant pathogenesis encoded in the genomes of eighteen Dothideomycetes fungi.</title>
        <authorList>
            <person name="Ohm R.A."/>
            <person name="Feau N."/>
            <person name="Henrissat B."/>
            <person name="Schoch C.L."/>
            <person name="Horwitz B.A."/>
            <person name="Barry K.W."/>
            <person name="Condon B.J."/>
            <person name="Copeland A.C."/>
            <person name="Dhillon B."/>
            <person name="Glaser F."/>
            <person name="Hesse C.N."/>
            <person name="Kosti I."/>
            <person name="LaButti K."/>
            <person name="Lindquist E.A."/>
            <person name="Lucas S."/>
            <person name="Salamov A.A."/>
            <person name="Bradshaw R.E."/>
            <person name="Ciuffetti L."/>
            <person name="Hamelin R.C."/>
            <person name="Kema G.H.J."/>
            <person name="Lawrence C."/>
            <person name="Scott J.A."/>
            <person name="Spatafora J.W."/>
            <person name="Turgeon B.G."/>
            <person name="de Wit P.J.G.M."/>
            <person name="Zhong S."/>
            <person name="Goodwin S.B."/>
            <person name="Grigoriev I.V."/>
        </authorList>
    </citation>
    <scope>NUCLEOTIDE SEQUENCE [LARGE SCALE GENOMIC DNA]</scope>
    <source>
        <strain evidence="2 3">SO2202</strain>
    </source>
</reference>
<dbReference type="InterPro" id="IPR036047">
    <property type="entry name" value="F-box-like_dom_sf"/>
</dbReference>
<dbReference type="AlphaFoldDB" id="M3D743"/>
<dbReference type="InterPro" id="IPR001810">
    <property type="entry name" value="F-box_dom"/>
</dbReference>
<dbReference type="OrthoDB" id="9981546at2759"/>
<evidence type="ECO:0000259" key="1">
    <source>
        <dbReference type="PROSITE" id="PS50181"/>
    </source>
</evidence>
<name>M3D743_SPHMS</name>